<organism evidence="1 2">
    <name type="scientific">Mycena maculata</name>
    <dbReference type="NCBI Taxonomy" id="230809"/>
    <lineage>
        <taxon>Eukaryota</taxon>
        <taxon>Fungi</taxon>
        <taxon>Dikarya</taxon>
        <taxon>Basidiomycota</taxon>
        <taxon>Agaricomycotina</taxon>
        <taxon>Agaricomycetes</taxon>
        <taxon>Agaricomycetidae</taxon>
        <taxon>Agaricales</taxon>
        <taxon>Marasmiineae</taxon>
        <taxon>Mycenaceae</taxon>
        <taxon>Mycena</taxon>
    </lineage>
</organism>
<reference evidence="1" key="1">
    <citation type="submission" date="2023-03" db="EMBL/GenBank/DDBJ databases">
        <title>Massive genome expansion in bonnet fungi (Mycena s.s.) driven by repeated elements and novel gene families across ecological guilds.</title>
        <authorList>
            <consortium name="Lawrence Berkeley National Laboratory"/>
            <person name="Harder C.B."/>
            <person name="Miyauchi S."/>
            <person name="Viragh M."/>
            <person name="Kuo A."/>
            <person name="Thoen E."/>
            <person name="Andreopoulos B."/>
            <person name="Lu D."/>
            <person name="Skrede I."/>
            <person name="Drula E."/>
            <person name="Henrissat B."/>
            <person name="Morin E."/>
            <person name="Kohler A."/>
            <person name="Barry K."/>
            <person name="LaButti K."/>
            <person name="Morin E."/>
            <person name="Salamov A."/>
            <person name="Lipzen A."/>
            <person name="Mereny Z."/>
            <person name="Hegedus B."/>
            <person name="Baldrian P."/>
            <person name="Stursova M."/>
            <person name="Weitz H."/>
            <person name="Taylor A."/>
            <person name="Grigoriev I.V."/>
            <person name="Nagy L.G."/>
            <person name="Martin F."/>
            <person name="Kauserud H."/>
        </authorList>
    </citation>
    <scope>NUCLEOTIDE SEQUENCE</scope>
    <source>
        <strain evidence="1">CBHHK188m</strain>
    </source>
</reference>
<name>A0AAD7K8R0_9AGAR</name>
<dbReference type="EMBL" id="JARJLG010000005">
    <property type="protein sequence ID" value="KAJ7780754.1"/>
    <property type="molecule type" value="Genomic_DNA"/>
</dbReference>
<keyword evidence="2" id="KW-1185">Reference proteome</keyword>
<comment type="caution">
    <text evidence="1">The sequence shown here is derived from an EMBL/GenBank/DDBJ whole genome shotgun (WGS) entry which is preliminary data.</text>
</comment>
<evidence type="ECO:0000313" key="2">
    <source>
        <dbReference type="Proteomes" id="UP001215280"/>
    </source>
</evidence>
<accession>A0AAD7K8R0</accession>
<sequence>MDVSAIGCFYGSVARFPEGFAIPPGGLARFLREDLHAKVFLISSGVFNDHWATHTRKMLMADELFNIRGCILPLEFPFLASQYYAASVRQNELRALFSRYNMPTEASWMLYLIQVLLHAVGFEGDNGPVERGVGPLQMALAQTEFLLLKCSESFMIQRSMDKTGFLDYEEYDPHCTVEMYFALRRAPELYEKVPVGAASIPESDIGKRLEYWTEAERVVEAILVALLRCNIPIRVQTYQDGEVISICCDSIDGVIADMVASTSPSTSRSDRSQGIREYVPSVEGSEHPMRSVAGSGYALVEEWTAGKAMPRPDTPRALNAASYSIVECFSIIGWQVRRLQVRGYGPLHVVMEHFVCPAIFLLERATEGLQIAGWRYHVSESEVLVLRACIDLVIKVVTLVTVSAGRFPTSEEITRGVCLDASTASLRGKDLSGLLRLHILLLSFYADGIPPVPPADLDLWLSRGLIIAHSWELVEHISEYAVFLRDSAEALLIGVE</sequence>
<dbReference type="AlphaFoldDB" id="A0AAD7K8R0"/>
<evidence type="ECO:0000313" key="1">
    <source>
        <dbReference type="EMBL" id="KAJ7780754.1"/>
    </source>
</evidence>
<protein>
    <submittedName>
        <fullName evidence="1">Uncharacterized protein</fullName>
    </submittedName>
</protein>
<dbReference type="Proteomes" id="UP001215280">
    <property type="component" value="Unassembled WGS sequence"/>
</dbReference>
<gene>
    <name evidence="1" type="ORF">DFH07DRAFT_765251</name>
</gene>
<proteinExistence type="predicted"/>